<sequence>MMKVPSIQLVAIDLDGTLLDDDKRITAETLQTIQAVMARGVSVVLASGRPWCSVLPYARQLELSTPIIAHSGAYMADETGRVYADQTLEAAAGQAVIRMLEEAGYYFKVYCRDVFYVQAPIQETLDFSRIYQVPYQAVGKGRLAWLDKPVNRIMIYDRPERIEAVQKLLLPWADVFSYARDSARGLDILPRGVNKGSALRLLCSRLQLDLEKVMAIGNEGNDIEMICEAGLGVAMGNSCSELKTCAAAVTAGNQAEGVAQALKIYVLQE</sequence>
<dbReference type="SUPFAM" id="SSF56784">
    <property type="entry name" value="HAD-like"/>
    <property type="match status" value="1"/>
</dbReference>
<dbReference type="SFLD" id="SFLDS00003">
    <property type="entry name" value="Haloacid_Dehalogenase"/>
    <property type="match status" value="1"/>
</dbReference>
<dbReference type="Gene3D" id="3.30.1240.10">
    <property type="match status" value="1"/>
</dbReference>
<protein>
    <recommendedName>
        <fullName evidence="3">Cof subfamily of IIB subfamily of haloacid dehalogenase superfamily/HAD-superfamily hydrolase, subfamily IIB</fullName>
    </recommendedName>
</protein>
<dbReference type="Pfam" id="PF08282">
    <property type="entry name" value="Hydrolase_3"/>
    <property type="match status" value="1"/>
</dbReference>
<evidence type="ECO:0000313" key="2">
    <source>
        <dbReference type="Proteomes" id="UP000322917"/>
    </source>
</evidence>
<dbReference type="AlphaFoldDB" id="A0A1M6KGY7"/>
<dbReference type="Proteomes" id="UP000322917">
    <property type="component" value="Unassembled WGS sequence"/>
</dbReference>
<dbReference type="InterPro" id="IPR036412">
    <property type="entry name" value="HAD-like_sf"/>
</dbReference>
<evidence type="ECO:0008006" key="3">
    <source>
        <dbReference type="Google" id="ProtNLM"/>
    </source>
</evidence>
<proteinExistence type="predicted"/>
<dbReference type="GO" id="GO:0005829">
    <property type="term" value="C:cytosol"/>
    <property type="evidence" value="ECO:0007669"/>
    <property type="project" value="TreeGrafter"/>
</dbReference>
<keyword evidence="2" id="KW-1185">Reference proteome</keyword>
<evidence type="ECO:0000313" key="1">
    <source>
        <dbReference type="EMBL" id="SHJ58160.1"/>
    </source>
</evidence>
<dbReference type="PANTHER" id="PTHR10000:SF8">
    <property type="entry name" value="HAD SUPERFAMILY HYDROLASE-LIKE, TYPE 3"/>
    <property type="match status" value="1"/>
</dbReference>
<dbReference type="InterPro" id="IPR023214">
    <property type="entry name" value="HAD_sf"/>
</dbReference>
<gene>
    <name evidence="1" type="ORF">SAMN02745170_02856</name>
</gene>
<dbReference type="PANTHER" id="PTHR10000">
    <property type="entry name" value="PHOSPHOSERINE PHOSPHATASE"/>
    <property type="match status" value="1"/>
</dbReference>
<dbReference type="InterPro" id="IPR000150">
    <property type="entry name" value="Cof"/>
</dbReference>
<dbReference type="RefSeq" id="WP_149735533.1">
    <property type="nucleotide sequence ID" value="NZ_FQZD01000027.1"/>
</dbReference>
<dbReference type="OrthoDB" id="9790031at2"/>
<organism evidence="1 2">
    <name type="scientific">Propionispora hippei DSM 15287</name>
    <dbReference type="NCBI Taxonomy" id="1123003"/>
    <lineage>
        <taxon>Bacteria</taxon>
        <taxon>Bacillati</taxon>
        <taxon>Bacillota</taxon>
        <taxon>Negativicutes</taxon>
        <taxon>Selenomonadales</taxon>
        <taxon>Sporomusaceae</taxon>
        <taxon>Propionispora</taxon>
    </lineage>
</organism>
<name>A0A1M6KGY7_9FIRM</name>
<dbReference type="InterPro" id="IPR006379">
    <property type="entry name" value="HAD-SF_hydro_IIB"/>
</dbReference>
<dbReference type="GO" id="GO:0000287">
    <property type="term" value="F:magnesium ion binding"/>
    <property type="evidence" value="ECO:0007669"/>
    <property type="project" value="TreeGrafter"/>
</dbReference>
<dbReference type="Gene3D" id="3.40.50.1000">
    <property type="entry name" value="HAD superfamily/HAD-like"/>
    <property type="match status" value="1"/>
</dbReference>
<dbReference type="NCBIfam" id="TIGR01484">
    <property type="entry name" value="HAD-SF-IIB"/>
    <property type="match status" value="1"/>
</dbReference>
<dbReference type="NCBIfam" id="TIGR00099">
    <property type="entry name" value="Cof-subfamily"/>
    <property type="match status" value="1"/>
</dbReference>
<dbReference type="GO" id="GO:0016791">
    <property type="term" value="F:phosphatase activity"/>
    <property type="evidence" value="ECO:0007669"/>
    <property type="project" value="TreeGrafter"/>
</dbReference>
<dbReference type="SFLD" id="SFLDG01140">
    <property type="entry name" value="C2.B:_Phosphomannomutase_and_P"/>
    <property type="match status" value="1"/>
</dbReference>
<accession>A0A1M6KGY7</accession>
<dbReference type="EMBL" id="FQZD01000027">
    <property type="protein sequence ID" value="SHJ58160.1"/>
    <property type="molecule type" value="Genomic_DNA"/>
</dbReference>
<reference evidence="1 2" key="1">
    <citation type="submission" date="2016-11" db="EMBL/GenBank/DDBJ databases">
        <authorList>
            <person name="Varghese N."/>
            <person name="Submissions S."/>
        </authorList>
    </citation>
    <scope>NUCLEOTIDE SEQUENCE [LARGE SCALE GENOMIC DNA]</scope>
    <source>
        <strain evidence="1 2">DSM 15287</strain>
    </source>
</reference>